<name>A0A7S5YA86_9CAUD</name>
<keyword evidence="2" id="KW-1185">Reference proteome</keyword>
<protein>
    <submittedName>
        <fullName evidence="1">Internal virion protein</fullName>
    </submittedName>
</protein>
<dbReference type="Proteomes" id="UP000594646">
    <property type="component" value="Genome"/>
</dbReference>
<evidence type="ECO:0000313" key="1">
    <source>
        <dbReference type="EMBL" id="QLF88168.1"/>
    </source>
</evidence>
<sequence length="1234" mass="138347">MAIIEKTAPNGQVIEFDTNEFNDEEIQQYLQLPKFNQELPQTNQQPEETDKRNMAVDIGLSAIDGVRDGVQASIGLVEQFGDTLGEKTGFYGVGFGNGDGKFQFSDLKPNLLSFKEAQEKGIIDDKLTLPDFDKDPDTIAGGLTKGVTQFLTGWFTGGRLLKGAKAVTGTGQLAKNVAKGSIADFQAFDQDSGRLADIVNDFAPELENPIIDYLESDQNDTWYEARFKNALEGAFVGGALEGVFRSFRWYKNKKAEATGLPHDKKLLKEDEKFLQDNPDFEIKSTKPEETLKVDKFGKARAGEVKVDEFADTYTANLKSLEDGVYSTFKTLQDENAKNGIKSKDFDELLDDMNISTQFNIKQLVDLDEAGLISEIAFAKTFKNLVRSKKIVVSDEMIERQARKLYEGQPNVLESDIAKLVKDLKNAPETVVAMNAYRSFLNGASKRLAMLGKTDPRAKELFKKTVFKKLQFVNKAKEFISAQTARTQRLQGTSFGTQINKEQADLIKEFEMYGGDFDEFMRKFALTGEADVTKILDYAGNNKTWDIANEIWINALLSNPKTHIINMTSNMINMFLRPLEKSVGSLTGYLGNSAKSKALREEGTKALSQYVAMGRYLKDAVKYAGIALKKEDGILTSRNKLDTPKKSIQKRKIVNGKEVEDDSILGTTINIAGKIVRIPSRFLTAEDEFFKQIQYRTHLERQAFDQALRDGKSTTKIVGYELKSRKPITEFQQAVLDNFDAGFDKFGRARNDNALKMAEEGTYTNELTGLMKRLGDLTNQFPILKQIIPFTRTPMNLMLNVVDRTPLGFVRKNYRDDFFGRNGAERMAQARGQLATGFALTMLANKLVAEGQITGSQGQIRGEKTTNSKELKDLKKATGIIPYSFRYYDEEAGTYKYREFGRFDPFGAFLGLVVDFHTYRDELDEETLQRAGSNLMLLLAQQGGGARDYLSGGQKLGNTISAIGSSVSRNLVSKTYLKGLADFMEVFTDDSPDKVMRYAKSKAGSFIPNIYTKFVNDPFYRDTKSIFDELKKRSALGGEVEFKYDFRGNALKIQGNEDTRLVNGVFNPFGATAEKKDPVAKEIFRLGVNLPSMKTNLRGNVDLSLFKNENGQTAYNRQQELLRKVRIGGLSLDQKLQQVINSSGYPRLSDPKAIDKNNKDIGGKAKVLRRVVKDYHTAVEELLIKEAKNFKSTQDDTGKFTMLNSLRAVNNNLEKFKMGININSSDLNSLYQFSK</sequence>
<accession>A0A7S5YA86</accession>
<dbReference type="EMBL" id="MT375523">
    <property type="protein sequence ID" value="QLF88168.1"/>
    <property type="molecule type" value="Genomic_DNA"/>
</dbReference>
<organism evidence="1 2">
    <name type="scientific">Pelagibacter phage Eyrgjafa EXVC018P</name>
    <dbReference type="NCBI Taxonomy" id="2736227"/>
    <lineage>
        <taxon>Viruses</taxon>
        <taxon>Duplodnaviria</taxon>
        <taxon>Heunggongvirae</taxon>
        <taxon>Uroviricota</taxon>
        <taxon>Caudoviricetes</taxon>
        <taxon>Autographivirales</taxon>
        <taxon>Fussvirus</taxon>
        <taxon>Fussvirus Eyrgjafa EXVC018P</taxon>
    </lineage>
</organism>
<reference evidence="2" key="1">
    <citation type="submission" date="2020-04" db="EMBL/GenBank/DDBJ databases">
        <title>Efficient Dilution-to-Extinction isolation of novel virus-host model systems for fastidious heterotrophic bacteria.</title>
        <authorList>
            <person name="Buchholz H.H."/>
            <person name="Temperton B."/>
            <person name="Michelsen M."/>
            <person name="Allen M."/>
        </authorList>
    </citation>
    <scope>NUCLEOTIDE SEQUENCE [LARGE SCALE GENOMIC DNA]</scope>
</reference>
<gene>
    <name evidence="1" type="ORF">Eyrgjafa_gp_22</name>
</gene>
<proteinExistence type="predicted"/>
<evidence type="ECO:0000313" key="2">
    <source>
        <dbReference type="Proteomes" id="UP000594646"/>
    </source>
</evidence>